<sequence length="95" mass="9711">MKVNILVVAAMVITSVNALVISAMTLTSVDANGGGGFLSCLRGSCGSNPKPSQDSPKDEPKSGVSQDPSSNPSGESKSSKPTKKGPFDDLRMLSV</sequence>
<keyword evidence="4" id="KW-1185">Reference proteome</keyword>
<gene>
    <name evidence="3" type="ORF">BASA50_008094</name>
</gene>
<feature type="compositionally biased region" description="Basic and acidic residues" evidence="1">
    <location>
        <begin position="85"/>
        <end position="95"/>
    </location>
</feature>
<evidence type="ECO:0008006" key="5">
    <source>
        <dbReference type="Google" id="ProtNLM"/>
    </source>
</evidence>
<organism evidence="3 4">
    <name type="scientific">Batrachochytrium salamandrivorans</name>
    <dbReference type="NCBI Taxonomy" id="1357716"/>
    <lineage>
        <taxon>Eukaryota</taxon>
        <taxon>Fungi</taxon>
        <taxon>Fungi incertae sedis</taxon>
        <taxon>Chytridiomycota</taxon>
        <taxon>Chytridiomycota incertae sedis</taxon>
        <taxon>Chytridiomycetes</taxon>
        <taxon>Rhizophydiales</taxon>
        <taxon>Rhizophydiales incertae sedis</taxon>
        <taxon>Batrachochytrium</taxon>
    </lineage>
</organism>
<reference evidence="3 4" key="1">
    <citation type="submission" date="2021-02" db="EMBL/GenBank/DDBJ databases">
        <title>Variation within the Batrachochytrium salamandrivorans European outbreak.</title>
        <authorList>
            <person name="Kelly M."/>
            <person name="Pasmans F."/>
            <person name="Shea T.P."/>
            <person name="Munoz J.F."/>
            <person name="Carranza S."/>
            <person name="Cuomo C.A."/>
            <person name="Martel A."/>
        </authorList>
    </citation>
    <scope>NUCLEOTIDE SEQUENCE [LARGE SCALE GENOMIC DNA]</scope>
    <source>
        <strain evidence="3 4">AMFP18/2</strain>
    </source>
</reference>
<protein>
    <recommendedName>
        <fullName evidence="5">Secreted protein</fullName>
    </recommendedName>
</protein>
<dbReference type="EMBL" id="JAFCIX010000379">
    <property type="protein sequence ID" value="KAH6592478.1"/>
    <property type="molecule type" value="Genomic_DNA"/>
</dbReference>
<name>A0ABQ8F595_9FUNG</name>
<accession>A0ABQ8F595</accession>
<feature type="compositionally biased region" description="Polar residues" evidence="1">
    <location>
        <begin position="45"/>
        <end position="54"/>
    </location>
</feature>
<feature type="signal peptide" evidence="2">
    <location>
        <begin position="1"/>
        <end position="18"/>
    </location>
</feature>
<dbReference type="Proteomes" id="UP001648503">
    <property type="component" value="Unassembled WGS sequence"/>
</dbReference>
<proteinExistence type="predicted"/>
<evidence type="ECO:0000313" key="3">
    <source>
        <dbReference type="EMBL" id="KAH6592478.1"/>
    </source>
</evidence>
<feature type="chain" id="PRO_5046025282" description="Secreted protein" evidence="2">
    <location>
        <begin position="19"/>
        <end position="95"/>
    </location>
</feature>
<keyword evidence="2" id="KW-0732">Signal</keyword>
<comment type="caution">
    <text evidence="3">The sequence shown here is derived from an EMBL/GenBank/DDBJ whole genome shotgun (WGS) entry which is preliminary data.</text>
</comment>
<feature type="region of interest" description="Disordered" evidence="1">
    <location>
        <begin position="44"/>
        <end position="95"/>
    </location>
</feature>
<evidence type="ECO:0000256" key="1">
    <source>
        <dbReference type="SAM" id="MobiDB-lite"/>
    </source>
</evidence>
<evidence type="ECO:0000313" key="4">
    <source>
        <dbReference type="Proteomes" id="UP001648503"/>
    </source>
</evidence>
<evidence type="ECO:0000256" key="2">
    <source>
        <dbReference type="SAM" id="SignalP"/>
    </source>
</evidence>